<dbReference type="InterPro" id="IPR017259">
    <property type="entry name" value="UCP037672"/>
</dbReference>
<feature type="transmembrane region" description="Helical" evidence="1">
    <location>
        <begin position="86"/>
        <end position="102"/>
    </location>
</feature>
<gene>
    <name evidence="2" type="ORF">F9U64_05955</name>
</gene>
<organism evidence="2 3">
    <name type="scientific">Gracilibacillus oryzae</name>
    <dbReference type="NCBI Taxonomy" id="1672701"/>
    <lineage>
        <taxon>Bacteria</taxon>
        <taxon>Bacillati</taxon>
        <taxon>Bacillota</taxon>
        <taxon>Bacilli</taxon>
        <taxon>Bacillales</taxon>
        <taxon>Bacillaceae</taxon>
        <taxon>Gracilibacillus</taxon>
    </lineage>
</organism>
<comment type="caution">
    <text evidence="2">The sequence shown here is derived from an EMBL/GenBank/DDBJ whole genome shotgun (WGS) entry which is preliminary data.</text>
</comment>
<dbReference type="Pfam" id="PF12650">
    <property type="entry name" value="DUF3784"/>
    <property type="match status" value="1"/>
</dbReference>
<feature type="transmembrane region" description="Helical" evidence="1">
    <location>
        <begin position="61"/>
        <end position="80"/>
    </location>
</feature>
<dbReference type="Proteomes" id="UP000480246">
    <property type="component" value="Unassembled WGS sequence"/>
</dbReference>
<feature type="transmembrane region" description="Helical" evidence="1">
    <location>
        <begin position="6"/>
        <end position="27"/>
    </location>
</feature>
<accession>A0A7C8KVC3</accession>
<keyword evidence="1" id="KW-0812">Transmembrane</keyword>
<dbReference type="RefSeq" id="WP_153402088.1">
    <property type="nucleotide sequence ID" value="NZ_ML762426.1"/>
</dbReference>
<name>A0A7C8KVC3_9BACI</name>
<dbReference type="AlphaFoldDB" id="A0A7C8KVC3"/>
<keyword evidence="3" id="KW-1185">Reference proteome</keyword>
<proteinExistence type="predicted"/>
<evidence type="ECO:0000256" key="1">
    <source>
        <dbReference type="SAM" id="Phobius"/>
    </source>
</evidence>
<evidence type="ECO:0000313" key="3">
    <source>
        <dbReference type="Proteomes" id="UP000480246"/>
    </source>
</evidence>
<reference evidence="2 3" key="1">
    <citation type="submission" date="2019-10" db="EMBL/GenBank/DDBJ databases">
        <title>Gracilibacillus sp. nov. isolated from rice seeds.</title>
        <authorList>
            <person name="He S."/>
        </authorList>
    </citation>
    <scope>NUCLEOTIDE SEQUENCE [LARGE SCALE GENOMIC DNA]</scope>
    <source>
        <strain evidence="2 3">TD8</strain>
    </source>
</reference>
<keyword evidence="1" id="KW-0472">Membrane</keyword>
<dbReference type="OrthoDB" id="2082701at2"/>
<evidence type="ECO:0000313" key="2">
    <source>
        <dbReference type="EMBL" id="KAB8138172.1"/>
    </source>
</evidence>
<keyword evidence="1" id="KW-1133">Transmembrane helix</keyword>
<feature type="transmembrane region" description="Helical" evidence="1">
    <location>
        <begin position="114"/>
        <end position="137"/>
    </location>
</feature>
<sequence>MDTGMIGISILMGWVLTIYGGLTFLIVKKKNYDLISGFANRPEEEKQYLIENGYTQSLGRVLVISFFLLFISIILMFIPISFGLESGLAIFILFLFGGLLWIQKYEVPAKRKKGYWTAGIVFTVIILLCIGLTIIGLRENEITVEDQSFTISGLYGDEWPVDEINSVTKLDSLPDIEYKTNGFAIGPVYKGKFKVEGLGIGLLFLTGKSSAYVLIETEDSFILFNRNNEQELEKIYQTLR</sequence>
<protein>
    <submittedName>
        <fullName evidence="2">DUF3784 domain-containing protein</fullName>
    </submittedName>
</protein>
<dbReference type="EMBL" id="WEID01000026">
    <property type="protein sequence ID" value="KAB8138172.1"/>
    <property type="molecule type" value="Genomic_DNA"/>
</dbReference>